<evidence type="ECO:0000313" key="2">
    <source>
        <dbReference type="Proteomes" id="UP000002308"/>
    </source>
</evidence>
<dbReference type="HOGENOM" id="CLU_3416533_0_0_2"/>
<dbReference type="KEGG" id="siy:YG5714_3054"/>
<dbReference type="Proteomes" id="UP000002308">
    <property type="component" value="Chromosome"/>
</dbReference>
<proteinExistence type="predicted"/>
<sequence>MKKELFHKYFIWTKGDMALEKFLASW</sequence>
<gene>
    <name evidence="1" type="ordered locus">YG5714_3054</name>
</gene>
<name>C3N8C6_SACI7</name>
<organism evidence="1 2">
    <name type="scientific">Saccharolobus islandicus (strain Y.G.57.14 / Yellowstone #1)</name>
    <name type="common">Sulfolobus islandicus</name>
    <dbReference type="NCBI Taxonomy" id="439386"/>
    <lineage>
        <taxon>Archaea</taxon>
        <taxon>Thermoproteota</taxon>
        <taxon>Thermoprotei</taxon>
        <taxon>Sulfolobales</taxon>
        <taxon>Sulfolobaceae</taxon>
        <taxon>Saccharolobus</taxon>
    </lineage>
</organism>
<dbReference type="AlphaFoldDB" id="C3N8C6"/>
<reference evidence="1 2" key="1">
    <citation type="journal article" date="2009" name="Proc. Natl. Acad. Sci. U.S.A.">
        <title>Biogeography of the Sulfolobus islandicus pan-genome.</title>
        <authorList>
            <person name="Reno M.L."/>
            <person name="Held N.L."/>
            <person name="Fields C.J."/>
            <person name="Burke P.V."/>
            <person name="Whitaker R.J."/>
        </authorList>
    </citation>
    <scope>NUCLEOTIDE SEQUENCE [LARGE SCALE GENOMIC DNA]</scope>
    <source>
        <strain evidence="2">Y.G.57.14 / Yellowstone #1</strain>
    </source>
</reference>
<accession>C3N8C6</accession>
<evidence type="ECO:0000313" key="1">
    <source>
        <dbReference type="EMBL" id="ACP44366.1"/>
    </source>
</evidence>
<protein>
    <submittedName>
        <fullName evidence="1">Uncharacterized protein</fullName>
    </submittedName>
</protein>
<dbReference type="EMBL" id="CP001403">
    <property type="protein sequence ID" value="ACP44366.1"/>
    <property type="molecule type" value="Genomic_DNA"/>
</dbReference>